<dbReference type="PANTHER" id="PTHR21240:SF28">
    <property type="entry name" value="ISO-OROTATE DECARBOXYLASE (EUROFUNG)"/>
    <property type="match status" value="1"/>
</dbReference>
<feature type="domain" description="Amidohydrolase-related" evidence="4">
    <location>
        <begin position="7"/>
        <end position="328"/>
    </location>
</feature>
<dbReference type="GO" id="GO:0019748">
    <property type="term" value="P:secondary metabolic process"/>
    <property type="evidence" value="ECO:0007669"/>
    <property type="project" value="TreeGrafter"/>
</dbReference>
<evidence type="ECO:0000256" key="1">
    <source>
        <dbReference type="ARBA" id="ARBA00022793"/>
    </source>
</evidence>
<dbReference type="Proteomes" id="UP001213681">
    <property type="component" value="Unassembled WGS sequence"/>
</dbReference>
<dbReference type="InterPro" id="IPR006680">
    <property type="entry name" value="Amidohydro-rel"/>
</dbReference>
<evidence type="ECO:0000259" key="4">
    <source>
        <dbReference type="Pfam" id="PF04909"/>
    </source>
</evidence>
<dbReference type="GO" id="GO:0016831">
    <property type="term" value="F:carboxy-lyase activity"/>
    <property type="evidence" value="ECO:0007669"/>
    <property type="project" value="UniProtKB-KW"/>
</dbReference>
<evidence type="ECO:0000256" key="3">
    <source>
        <dbReference type="RuleBase" id="RU366045"/>
    </source>
</evidence>
<keyword evidence="6" id="KW-1185">Reference proteome</keyword>
<gene>
    <name evidence="5" type="ORF">N7458_012195</name>
</gene>
<protein>
    <recommendedName>
        <fullName evidence="4">Amidohydrolase-related domain-containing protein</fullName>
    </recommendedName>
</protein>
<accession>A0AAD6BUF1</accession>
<dbReference type="Gene3D" id="3.20.20.140">
    <property type="entry name" value="Metal-dependent hydrolases"/>
    <property type="match status" value="1"/>
</dbReference>
<dbReference type="InterPro" id="IPR032465">
    <property type="entry name" value="ACMSD"/>
</dbReference>
<evidence type="ECO:0000313" key="6">
    <source>
        <dbReference type="Proteomes" id="UP001213681"/>
    </source>
</evidence>
<comment type="caution">
    <text evidence="5">The sequence shown here is derived from an EMBL/GenBank/DDBJ whole genome shotgun (WGS) entry which is preliminary data.</text>
</comment>
<reference evidence="5" key="1">
    <citation type="submission" date="2022-12" db="EMBL/GenBank/DDBJ databases">
        <authorList>
            <person name="Petersen C."/>
        </authorList>
    </citation>
    <scope>NUCLEOTIDE SEQUENCE</scope>
    <source>
        <strain evidence="5">IBT 16125</strain>
    </source>
</reference>
<dbReference type="GeneID" id="81605820"/>
<dbReference type="AlphaFoldDB" id="A0AAD6BUF1"/>
<evidence type="ECO:0000313" key="5">
    <source>
        <dbReference type="EMBL" id="KAJ5433039.1"/>
    </source>
</evidence>
<dbReference type="SUPFAM" id="SSF51556">
    <property type="entry name" value="Metallo-dependent hydrolases"/>
    <property type="match status" value="1"/>
</dbReference>
<proteinExistence type="inferred from homology"/>
<dbReference type="PANTHER" id="PTHR21240">
    <property type="entry name" value="2-AMINO-3-CARBOXYLMUCONATE-6-SEMIALDEHYDE DECARBOXYLASE"/>
    <property type="match status" value="1"/>
</dbReference>
<dbReference type="FunFam" id="3.20.20.140:FF:000055">
    <property type="entry name" value="Uracil-5-carboxylate decarboxylase"/>
    <property type="match status" value="1"/>
</dbReference>
<dbReference type="Pfam" id="PF04909">
    <property type="entry name" value="Amidohydro_2"/>
    <property type="match status" value="1"/>
</dbReference>
<keyword evidence="2 3" id="KW-0456">Lyase</keyword>
<reference evidence="5" key="2">
    <citation type="journal article" date="2023" name="IMA Fungus">
        <title>Comparative genomic study of the Penicillium genus elucidates a diverse pangenome and 15 lateral gene transfer events.</title>
        <authorList>
            <person name="Petersen C."/>
            <person name="Sorensen T."/>
            <person name="Nielsen M.R."/>
            <person name="Sondergaard T.E."/>
            <person name="Sorensen J.L."/>
            <person name="Fitzpatrick D.A."/>
            <person name="Frisvad J.C."/>
            <person name="Nielsen K.L."/>
        </authorList>
    </citation>
    <scope>NUCLEOTIDE SEQUENCE</scope>
    <source>
        <strain evidence="5">IBT 16125</strain>
    </source>
</reference>
<dbReference type="RefSeq" id="XP_056760331.1">
    <property type="nucleotide sequence ID" value="XM_056915577.1"/>
</dbReference>
<evidence type="ECO:0000256" key="2">
    <source>
        <dbReference type="ARBA" id="ARBA00023239"/>
    </source>
</evidence>
<comment type="similarity">
    <text evidence="3">Belongs to the metallo-dependent hydrolases superfamily.</text>
</comment>
<name>A0AAD6BUF1_9EURO</name>
<dbReference type="GO" id="GO:0005829">
    <property type="term" value="C:cytosol"/>
    <property type="evidence" value="ECO:0007669"/>
    <property type="project" value="TreeGrafter"/>
</dbReference>
<dbReference type="EMBL" id="JAPVEA010000009">
    <property type="protein sequence ID" value="KAJ5433039.1"/>
    <property type="molecule type" value="Genomic_DNA"/>
</dbReference>
<dbReference type="GO" id="GO:0016787">
    <property type="term" value="F:hydrolase activity"/>
    <property type="evidence" value="ECO:0007669"/>
    <property type="project" value="InterPro"/>
</dbReference>
<organism evidence="5 6">
    <name type="scientific">Penicillium daleae</name>
    <dbReference type="NCBI Taxonomy" id="63821"/>
    <lineage>
        <taxon>Eukaryota</taxon>
        <taxon>Fungi</taxon>
        <taxon>Dikarya</taxon>
        <taxon>Ascomycota</taxon>
        <taxon>Pezizomycotina</taxon>
        <taxon>Eurotiomycetes</taxon>
        <taxon>Eurotiomycetidae</taxon>
        <taxon>Eurotiales</taxon>
        <taxon>Aspergillaceae</taxon>
        <taxon>Penicillium</taxon>
    </lineage>
</organism>
<keyword evidence="1 3" id="KW-0210">Decarboxylase</keyword>
<dbReference type="InterPro" id="IPR032466">
    <property type="entry name" value="Metal_Hydrolase"/>
</dbReference>
<sequence length="400" mass="43599">MSNPLIVDIHTHVYPPAYIDMLRARRKVPYIHDPSDGGPPRLIILSSDDDSNIPLDQRGRPVDSSYSDIQVKLGFMDKHGIDCSVISLANPWLDFIGEEQASEWAQKINNDLESTCAQVNNATALPDKPPRLFAFGTLPLGAPQQVAVAEEVHRISALPHIRGVIMGTTGRGNGLDDPELEPVWGALQDTQLMLFLHPHYGLPDEAFGGPEIVRRYGHVLPLALGFPLETTIAITRMYLSGVFDQFPKLRILLAHSGGTLPFLAGRIESCIAHERTFKVNGGSVPGPQRGIWDVLKTNIYLDAVAYGTAGLKAAVEAGGGSTDRLLFGKILSWCPTLVTFFDADIFQGTDHPFFPPLNEEDDKWTSVTTNYKAISASFGENEDAVAAVLGGNAVRILNLK</sequence>